<protein>
    <recommendedName>
        <fullName evidence="1">site-specific DNA-methyltransferase (adenine-specific)</fullName>
        <ecNumber evidence="1">2.1.1.72</ecNumber>
    </recommendedName>
</protein>
<dbReference type="PANTHER" id="PTHR33841">
    <property type="entry name" value="DNA METHYLTRANSFERASE YEEA-RELATED"/>
    <property type="match status" value="1"/>
</dbReference>
<keyword evidence="3" id="KW-0808">Transferase</keyword>
<dbReference type="SUPFAM" id="SSF53335">
    <property type="entry name" value="S-adenosyl-L-methionine-dependent methyltransferases"/>
    <property type="match status" value="1"/>
</dbReference>
<feature type="compositionally biased region" description="Basic and acidic residues" evidence="6">
    <location>
        <begin position="1429"/>
        <end position="1445"/>
    </location>
</feature>
<dbReference type="PROSITE" id="PS00092">
    <property type="entry name" value="N6_MTASE"/>
    <property type="match status" value="1"/>
</dbReference>
<evidence type="ECO:0000256" key="1">
    <source>
        <dbReference type="ARBA" id="ARBA00011900"/>
    </source>
</evidence>
<comment type="caution">
    <text evidence="8">The sequence shown here is derived from an EMBL/GenBank/DDBJ whole genome shotgun (WGS) entry which is preliminary data.</text>
</comment>
<comment type="catalytic activity">
    <reaction evidence="5">
        <text>a 2'-deoxyadenosine in DNA + S-adenosyl-L-methionine = an N(6)-methyl-2'-deoxyadenosine in DNA + S-adenosyl-L-homocysteine + H(+)</text>
        <dbReference type="Rhea" id="RHEA:15197"/>
        <dbReference type="Rhea" id="RHEA-COMP:12418"/>
        <dbReference type="Rhea" id="RHEA-COMP:12419"/>
        <dbReference type="ChEBI" id="CHEBI:15378"/>
        <dbReference type="ChEBI" id="CHEBI:57856"/>
        <dbReference type="ChEBI" id="CHEBI:59789"/>
        <dbReference type="ChEBI" id="CHEBI:90615"/>
        <dbReference type="ChEBI" id="CHEBI:90616"/>
        <dbReference type="EC" id="2.1.1.72"/>
    </reaction>
</comment>
<reference evidence="8 9" key="1">
    <citation type="submission" date="2018-08" db="EMBL/GenBank/DDBJ databases">
        <title>Genome analysis of the thermophilic bacterium of the candidate phylum Aminicenantes from deep subsurface aquifer revealed its physiology and ecological role.</title>
        <authorList>
            <person name="Kadnikov V.V."/>
            <person name="Mardanov A.V."/>
            <person name="Beletsky A.V."/>
            <person name="Karnachuk O.V."/>
            <person name="Ravin N.V."/>
        </authorList>
    </citation>
    <scope>NUCLEOTIDE SEQUENCE [LARGE SCALE GENOMIC DNA]</scope>
    <source>
        <strain evidence="8">BY38</strain>
    </source>
</reference>
<dbReference type="GO" id="GO:0006304">
    <property type="term" value="P:DNA modification"/>
    <property type="evidence" value="ECO:0007669"/>
    <property type="project" value="InterPro"/>
</dbReference>
<dbReference type="Pfam" id="PF07669">
    <property type="entry name" value="Eco57I"/>
    <property type="match status" value="2"/>
</dbReference>
<dbReference type="GO" id="GO:0032259">
    <property type="term" value="P:methylation"/>
    <property type="evidence" value="ECO:0007669"/>
    <property type="project" value="UniProtKB-KW"/>
</dbReference>
<evidence type="ECO:0000256" key="4">
    <source>
        <dbReference type="ARBA" id="ARBA00022691"/>
    </source>
</evidence>
<feature type="region of interest" description="Disordered" evidence="6">
    <location>
        <begin position="492"/>
        <end position="520"/>
    </location>
</feature>
<dbReference type="PRINTS" id="PR00507">
    <property type="entry name" value="N12N6MTFRASE"/>
</dbReference>
<feature type="region of interest" description="Disordered" evidence="6">
    <location>
        <begin position="714"/>
        <end position="736"/>
    </location>
</feature>
<keyword evidence="2" id="KW-0489">Methyltransferase</keyword>
<evidence type="ECO:0000313" key="8">
    <source>
        <dbReference type="EMBL" id="RFT16790.1"/>
    </source>
</evidence>
<evidence type="ECO:0000256" key="5">
    <source>
        <dbReference type="ARBA" id="ARBA00047942"/>
    </source>
</evidence>
<dbReference type="InterPro" id="IPR011639">
    <property type="entry name" value="MethylTrfase_TaqI-like_dom"/>
</dbReference>
<accession>A0A3E2BPU5</accession>
<evidence type="ECO:0000256" key="6">
    <source>
        <dbReference type="SAM" id="MobiDB-lite"/>
    </source>
</evidence>
<evidence type="ECO:0000313" key="9">
    <source>
        <dbReference type="Proteomes" id="UP000257323"/>
    </source>
</evidence>
<dbReference type="EC" id="2.1.1.72" evidence="1"/>
<evidence type="ECO:0000256" key="3">
    <source>
        <dbReference type="ARBA" id="ARBA00022679"/>
    </source>
</evidence>
<evidence type="ECO:0000259" key="7">
    <source>
        <dbReference type="Pfam" id="PF07669"/>
    </source>
</evidence>
<organism evidence="8 9">
    <name type="scientific">Candidatus Saccharicenans subterraneus</name>
    <dbReference type="NCBI Taxonomy" id="2508984"/>
    <lineage>
        <taxon>Bacteria</taxon>
        <taxon>Candidatus Aminicenantota</taxon>
        <taxon>Candidatus Aminicenantia</taxon>
        <taxon>Candidatus Aminicenantales</taxon>
        <taxon>Candidatus Saccharicenantaceae</taxon>
        <taxon>Candidatus Saccharicenans</taxon>
    </lineage>
</organism>
<evidence type="ECO:0000256" key="2">
    <source>
        <dbReference type="ARBA" id="ARBA00022603"/>
    </source>
</evidence>
<gene>
    <name evidence="8" type="ORF">OP8BY_1403</name>
</gene>
<feature type="domain" description="Type II methyltransferase M.TaqI-like" evidence="7">
    <location>
        <begin position="657"/>
        <end position="898"/>
    </location>
</feature>
<sequence>MSLRHIRNFRGFFSDYYLGSVFAQATAQDRKKRITDREIDLAFMRFRRIRERAEGRARDVDSCREKFIRPLFRDVLGFHLGKGANRIHELFISAEAESRGDKPILLAYCGSWDEDLDSGRGDSNPMHLVEKALATAGLRYGFLITGERFRLVRAPGEGPRSACLEADLSGLAEEQDSGPFTAFLRLYSVSNFIQDSEGKAPIDEIEKESLAHAEKVSDDLKAAVFTAAESLVSGLIDEAAAKGRIASPLGLDDESLRLYRDAALTCLYRILFILYAEARDPRLDGHQIYRENYSAQGLLEEILASPEFSWPENRSSFWLRLLALFRIYDKGLPRISQWENIPPRGSDFFSSRTPEGKILEEASLSDKLVARIMLDLATSTPRHGVGRERISFRELDIENLGAVYEGLLEYEPRVARETTLEIRVQGRTYCLSPEDTIRLCQQKNLNLCGNLELLAGTAAEKLRQACLLGSEITEDITEESQPDFFDEVLDSREETEGEAAAEESGKDGRDEEEEEEAIGRGATARIVRRIEPGTFFFVPGPAKKGSGSFYTPRALVRDLVRHTLGPLVKDRSAAEIEQLRILDPACGSAHFLVEAMRFLGQALHQAYVKEGNGRPPRHFRSTTGQGWDEDWQASDEEARAANSEARAWSKRRIAERCLFGVDLNPTAVQLARVALWIESVAGDRPLTYFEHHIRCGNSLLGTWLERVDSPPLPSLEIRSSSRKKKNSRAGVANRSTSGLEPSVFRHQLGLFQKAVREAAAEAARLRARIDEITPEDLRRESIEPESVQEQEYKEHLRGQSEKLLETVKLLFDLRSASAFVPEIWVEWDYLCNLSSSPQELLRYIKAQEWWPAFDEVRRRERFFHWELEFPEVFLFQERPGFDVVLGNPPWEKIKPDRKEFYGRYDVLIRAFKGGELDRRIAELQARDPSLATAFKAYEERLKTTAFSLKKGGDFSFQDWTIEGKSTGGDPDLFKFFIEQAWKLVALNGRVGFVVPSAIYNNEGCTGLRHLLLEEAQIERFYGFENRKKIFPIHSSYKFVSLVFRKTKPEGTAFNAAFMRHDLEELEKTAFWREPGKAFAFPGPNLWMVSIRKDELQRLSPGTLAFLEYRNPRDREILLKMYGYDAEGNPVNPRPLLGDQGPGTWNARFYTEFHMTNDRDLWTDPKTGKLWNPRQILGVVPGTTDRPPYYDPAAWPEIRARMAEKGFWPLYEGKHIEQFLIDIRPIERWVSLGAAEKKTGHLPDPRPKLVFRAIASNTNERTCIAAVLAEKACFGNSCWGTALAEERAHALCVILNSIPNDFSVRFRVSANMNFTHVGRMAVLAPLVSASLPIFSTRSAYNSEIQSIYEDSRFFENIWLLNRAVAINYDLTPDDFEYILSTFPVFARKRPEFFAYLQQRLAEWKSKAREAESLRKRYQIPPHPEIQVIAESHESYGKKGPKEKARK</sequence>
<feature type="domain" description="Type II methyltransferase M.TaqI-like" evidence="7">
    <location>
        <begin position="964"/>
        <end position="1030"/>
    </location>
</feature>
<dbReference type="GO" id="GO:0009007">
    <property type="term" value="F:site-specific DNA-methyltransferase (adenine-specific) activity"/>
    <property type="evidence" value="ECO:0007669"/>
    <property type="project" value="UniProtKB-EC"/>
</dbReference>
<feature type="region of interest" description="Disordered" evidence="6">
    <location>
        <begin position="1422"/>
        <end position="1445"/>
    </location>
</feature>
<dbReference type="InterPro" id="IPR050953">
    <property type="entry name" value="N4_N6_ade-DNA_methylase"/>
</dbReference>
<dbReference type="GO" id="GO:0003676">
    <property type="term" value="F:nucleic acid binding"/>
    <property type="evidence" value="ECO:0007669"/>
    <property type="project" value="InterPro"/>
</dbReference>
<dbReference type="EMBL" id="QUAH01000002">
    <property type="protein sequence ID" value="RFT16790.1"/>
    <property type="molecule type" value="Genomic_DNA"/>
</dbReference>
<dbReference type="InterPro" id="IPR002052">
    <property type="entry name" value="DNA_methylase_N6_adenine_CS"/>
</dbReference>
<name>A0A3E2BPU5_9BACT</name>
<dbReference type="InterPro" id="IPR029063">
    <property type="entry name" value="SAM-dependent_MTases_sf"/>
</dbReference>
<proteinExistence type="predicted"/>
<dbReference type="Gene3D" id="3.40.50.150">
    <property type="entry name" value="Vaccinia Virus protein VP39"/>
    <property type="match status" value="2"/>
</dbReference>
<dbReference type="PANTHER" id="PTHR33841:SF1">
    <property type="entry name" value="DNA METHYLTRANSFERASE A"/>
    <property type="match status" value="1"/>
</dbReference>
<keyword evidence="4" id="KW-0949">S-adenosyl-L-methionine</keyword>
<dbReference type="Proteomes" id="UP000257323">
    <property type="component" value="Unassembled WGS sequence"/>
</dbReference>